<organism evidence="2 3">
    <name type="scientific">Sphingomonas aurantiaca</name>
    <dbReference type="NCBI Taxonomy" id="185949"/>
    <lineage>
        <taxon>Bacteria</taxon>
        <taxon>Pseudomonadati</taxon>
        <taxon>Pseudomonadota</taxon>
        <taxon>Alphaproteobacteria</taxon>
        <taxon>Sphingomonadales</taxon>
        <taxon>Sphingomonadaceae</taxon>
        <taxon>Sphingomonas</taxon>
    </lineage>
</organism>
<accession>A0A5E7ZT53</accession>
<protein>
    <submittedName>
        <fullName evidence="2">Uncharacterized protein</fullName>
    </submittedName>
</protein>
<evidence type="ECO:0000313" key="3">
    <source>
        <dbReference type="Proteomes" id="UP000326857"/>
    </source>
</evidence>
<proteinExistence type="predicted"/>
<feature type="region of interest" description="Disordered" evidence="1">
    <location>
        <begin position="49"/>
        <end position="74"/>
    </location>
</feature>
<dbReference type="Proteomes" id="UP000326857">
    <property type="component" value="Unassembled WGS sequence"/>
</dbReference>
<sequence>MAAVSFSNITSRAKAGEAAVQRQRFSKISYVEFANCNPRPLLAPRHFTRRRTSPVRRAPASRTLPVRSGWRLDR</sequence>
<gene>
    <name evidence="2" type="ORF">SPHINGO391_470337</name>
</gene>
<evidence type="ECO:0000313" key="2">
    <source>
        <dbReference type="EMBL" id="VVT22303.1"/>
    </source>
</evidence>
<dbReference type="EMBL" id="CABVLI010000042">
    <property type="protein sequence ID" value="VVT22303.1"/>
    <property type="molecule type" value="Genomic_DNA"/>
</dbReference>
<dbReference type="AlphaFoldDB" id="A0A5E7ZT53"/>
<evidence type="ECO:0000256" key="1">
    <source>
        <dbReference type="SAM" id="MobiDB-lite"/>
    </source>
</evidence>
<name>A0A5E7ZT53_9SPHN</name>
<reference evidence="2 3" key="1">
    <citation type="submission" date="2019-09" db="EMBL/GenBank/DDBJ databases">
        <authorList>
            <person name="Dittami M. S."/>
        </authorList>
    </citation>
    <scope>NUCLEOTIDE SEQUENCE [LARGE SCALE GENOMIC DNA]</scope>
    <source>
        <strain evidence="2">SPHINGO391</strain>
    </source>
</reference>